<dbReference type="RefSeq" id="WP_008026126.1">
    <property type="nucleotide sequence ID" value="NZ_JAGHEF010000003.1"/>
</dbReference>
<dbReference type="SUPFAM" id="SSF53613">
    <property type="entry name" value="Ribokinase-like"/>
    <property type="match status" value="1"/>
</dbReference>
<dbReference type="PATRIC" id="fig|997892.3.peg.4471"/>
<dbReference type="InterPro" id="IPR029056">
    <property type="entry name" value="Ribokinase-like"/>
</dbReference>
<accession>I9UNW8</accession>
<comment type="caution">
    <text evidence="2">The sequence shown here is derived from an EMBL/GenBank/DDBJ whole genome shotgun (WGS) entry which is preliminary data.</text>
</comment>
<gene>
    <name evidence="2" type="ORF">HMPREF1074_04363</name>
</gene>
<feature type="domain" description="Carbohydrate kinase PfkB" evidence="1">
    <location>
        <begin position="22"/>
        <end position="295"/>
    </location>
</feature>
<dbReference type="EMBL" id="AGXE01000030">
    <property type="protein sequence ID" value="EIY84193.1"/>
    <property type="molecule type" value="Genomic_DNA"/>
</dbReference>
<dbReference type="GO" id="GO:0003824">
    <property type="term" value="F:catalytic activity"/>
    <property type="evidence" value="ECO:0007669"/>
    <property type="project" value="UniProtKB-ARBA"/>
</dbReference>
<dbReference type="Gene3D" id="3.40.1190.20">
    <property type="match status" value="1"/>
</dbReference>
<dbReference type="HOGENOM" id="CLU_065527_0_0_10"/>
<protein>
    <recommendedName>
        <fullName evidence="1">Carbohydrate kinase PfkB domain-containing protein</fullName>
    </recommendedName>
</protein>
<evidence type="ECO:0000313" key="3">
    <source>
        <dbReference type="Proteomes" id="UP000003566"/>
    </source>
</evidence>
<evidence type="ECO:0000313" key="2">
    <source>
        <dbReference type="EMBL" id="EIY84193.1"/>
    </source>
</evidence>
<evidence type="ECO:0000259" key="1">
    <source>
        <dbReference type="Pfam" id="PF00294"/>
    </source>
</evidence>
<dbReference type="AlphaFoldDB" id="I9UNW8"/>
<reference evidence="2 3" key="1">
    <citation type="submission" date="2012-02" db="EMBL/GenBank/DDBJ databases">
        <title>The Genome Sequence of Bacteroides xylanisolvens CL03T12C04.</title>
        <authorList>
            <consortium name="The Broad Institute Genome Sequencing Platform"/>
            <person name="Earl A."/>
            <person name="Ward D."/>
            <person name="Feldgarden M."/>
            <person name="Gevers D."/>
            <person name="Zitomersky N.L."/>
            <person name="Coyne M.J."/>
            <person name="Comstock L.E."/>
            <person name="Young S.K."/>
            <person name="Zeng Q."/>
            <person name="Gargeya S."/>
            <person name="Fitzgerald M."/>
            <person name="Haas B."/>
            <person name="Abouelleil A."/>
            <person name="Alvarado L."/>
            <person name="Arachchi H.M."/>
            <person name="Berlin A."/>
            <person name="Chapman S.B."/>
            <person name="Gearin G."/>
            <person name="Goldberg J."/>
            <person name="Griggs A."/>
            <person name="Gujja S."/>
            <person name="Hansen M."/>
            <person name="Heiman D."/>
            <person name="Howarth C."/>
            <person name="Larimer J."/>
            <person name="Lui A."/>
            <person name="MacDonald P.J.P."/>
            <person name="McCowen C."/>
            <person name="Montmayeur A."/>
            <person name="Murphy C."/>
            <person name="Neiman D."/>
            <person name="Pearson M."/>
            <person name="Priest M."/>
            <person name="Roberts A."/>
            <person name="Saif S."/>
            <person name="Shea T."/>
            <person name="Sisk P."/>
            <person name="Stolte C."/>
            <person name="Sykes S."/>
            <person name="Wortman J."/>
            <person name="Nusbaum C."/>
            <person name="Birren B."/>
        </authorList>
    </citation>
    <scope>NUCLEOTIDE SEQUENCE [LARGE SCALE GENOMIC DNA]</scope>
    <source>
        <strain evidence="2 3">CL03T12C04</strain>
    </source>
</reference>
<dbReference type="Proteomes" id="UP000003566">
    <property type="component" value="Unassembled WGS sequence"/>
</dbReference>
<dbReference type="Pfam" id="PF00294">
    <property type="entry name" value="PfkB"/>
    <property type="match status" value="1"/>
</dbReference>
<organism evidence="2 3">
    <name type="scientific">Bacteroides xylanisolvens CL03T12C04</name>
    <dbReference type="NCBI Taxonomy" id="997892"/>
    <lineage>
        <taxon>Bacteria</taxon>
        <taxon>Pseudomonadati</taxon>
        <taxon>Bacteroidota</taxon>
        <taxon>Bacteroidia</taxon>
        <taxon>Bacteroidales</taxon>
        <taxon>Bacteroidaceae</taxon>
        <taxon>Bacteroides</taxon>
    </lineage>
</organism>
<proteinExistence type="predicted"/>
<sequence>MTNKICIGTGLVSLDILIRRGEEQAVSYKVGGTCGNVMMILAYMGWESYPVARLNGSDNSRMMLEDMTRYGVHTDFVSTKDDGATPVIIQHNIVDKDGNPTHKFEFKGNKGGFFLDYKPVTKKEAMRVVESLEFEPTVFFFDRVNPATVAMAEHFKERKTMVYFEPSSMKGNWTQFEKCVVGSDIVKFSNQRLPDVSFADKYRDKLFIQTLGSKGLQFNLFGNGWVVIPAIPNLDVVDTSGAGDWTTATLLDEMVNADIIELKDLTVTMVKELLEKAQVKGAESCSYEGARGMMEKIR</sequence>
<name>I9UNW8_9BACE</name>
<dbReference type="InterPro" id="IPR011611">
    <property type="entry name" value="PfkB_dom"/>
</dbReference>